<keyword evidence="4" id="KW-1185">Reference proteome</keyword>
<feature type="transmembrane region" description="Helical" evidence="1">
    <location>
        <begin position="15"/>
        <end position="36"/>
    </location>
</feature>
<dbReference type="SUPFAM" id="SSF52540">
    <property type="entry name" value="P-loop containing nucleoside triphosphate hydrolases"/>
    <property type="match status" value="1"/>
</dbReference>
<dbReference type="Proteomes" id="UP001153321">
    <property type="component" value="Chromosome 3"/>
</dbReference>
<evidence type="ECO:0000313" key="3">
    <source>
        <dbReference type="EMBL" id="CAH1643589.1"/>
    </source>
</evidence>
<protein>
    <recommendedName>
        <fullName evidence="2">Sulfotransferase domain-containing protein</fullName>
    </recommendedName>
</protein>
<dbReference type="Gene3D" id="3.40.50.300">
    <property type="entry name" value="P-loop containing nucleotide triphosphate hydrolases"/>
    <property type="match status" value="1"/>
</dbReference>
<organism evidence="3 4">
    <name type="scientific">Spodoptera littoralis</name>
    <name type="common">Egyptian cotton leafworm</name>
    <dbReference type="NCBI Taxonomy" id="7109"/>
    <lineage>
        <taxon>Eukaryota</taxon>
        <taxon>Metazoa</taxon>
        <taxon>Ecdysozoa</taxon>
        <taxon>Arthropoda</taxon>
        <taxon>Hexapoda</taxon>
        <taxon>Insecta</taxon>
        <taxon>Pterygota</taxon>
        <taxon>Neoptera</taxon>
        <taxon>Endopterygota</taxon>
        <taxon>Lepidoptera</taxon>
        <taxon>Glossata</taxon>
        <taxon>Ditrysia</taxon>
        <taxon>Noctuoidea</taxon>
        <taxon>Noctuidae</taxon>
        <taxon>Amphipyrinae</taxon>
        <taxon>Spodoptera</taxon>
    </lineage>
</organism>
<dbReference type="Pfam" id="PF00685">
    <property type="entry name" value="Sulfotransfer_1"/>
    <property type="match status" value="1"/>
</dbReference>
<gene>
    <name evidence="3" type="ORF">SPLIT_LOCUS8943</name>
</gene>
<sequence>MFCWCCNVMLRRVKFYSICFAFGISVLLFFVGNRYYPNNTYYRPFIESRKNVKNFLKVGNEAYTVLNIPKILYDGSPDIKILLEKTRSIIKYELSKYTFSQFGAQALENLVLESGGQPLRSLIISTWRSGTTFLGQLLNAIPGTYYHYEPLLKYGIVQIRGPPDGDKAIDNIKSMMKCDYKDLKDYFDFGKKNLEQFHHNTRLWDHCKHKRKLCYDANFTSRICKLFPFQTMKVVRLRLRLIQDVLKDKQLNVKVILLIRDPRAVMQSRQHRTFCQTSADCWDPPLLCADMISDYVAAARIQKKYPDRLMVLRYEELALQPNVTAYRILKFLKISATGLLDKFLVLHTNVDVAGVSSTFRVSKVVPFKWKNTLNFTYVDEIQRACQEAMSLWGYKMAKNETHLKSKNFMPLDNYTIS</sequence>
<dbReference type="PANTHER" id="PTHR10704">
    <property type="entry name" value="CARBOHYDRATE SULFOTRANSFERASE"/>
    <property type="match status" value="1"/>
</dbReference>
<evidence type="ECO:0000313" key="4">
    <source>
        <dbReference type="Proteomes" id="UP001153321"/>
    </source>
</evidence>
<feature type="domain" description="Sulfotransferase" evidence="2">
    <location>
        <begin position="121"/>
        <end position="393"/>
    </location>
</feature>
<dbReference type="PANTHER" id="PTHR10704:SF44">
    <property type="entry name" value="LD35051P-RELATED"/>
    <property type="match status" value="1"/>
</dbReference>
<dbReference type="GO" id="GO:0001517">
    <property type="term" value="F:N-acetylglucosamine 6-O-sulfotransferase activity"/>
    <property type="evidence" value="ECO:0007669"/>
    <property type="project" value="TreeGrafter"/>
</dbReference>
<keyword evidence="1" id="KW-1133">Transmembrane helix</keyword>
<proteinExistence type="predicted"/>
<dbReference type="InterPro" id="IPR051135">
    <property type="entry name" value="Gal/GlcNAc/GalNAc_ST"/>
</dbReference>
<keyword evidence="1" id="KW-0812">Transmembrane</keyword>
<dbReference type="GO" id="GO:0006790">
    <property type="term" value="P:sulfur compound metabolic process"/>
    <property type="evidence" value="ECO:0007669"/>
    <property type="project" value="TreeGrafter"/>
</dbReference>
<keyword evidence="1" id="KW-0472">Membrane</keyword>
<evidence type="ECO:0000256" key="1">
    <source>
        <dbReference type="SAM" id="Phobius"/>
    </source>
</evidence>
<dbReference type="InterPro" id="IPR000863">
    <property type="entry name" value="Sulfotransferase_dom"/>
</dbReference>
<reference evidence="3" key="1">
    <citation type="submission" date="2022-02" db="EMBL/GenBank/DDBJ databases">
        <authorList>
            <person name="King R."/>
        </authorList>
    </citation>
    <scope>NUCLEOTIDE SEQUENCE</scope>
</reference>
<dbReference type="AlphaFoldDB" id="A0A9P0IC92"/>
<dbReference type="InterPro" id="IPR027417">
    <property type="entry name" value="P-loop_NTPase"/>
</dbReference>
<dbReference type="EMBL" id="LR824534">
    <property type="protein sequence ID" value="CAH1643589.1"/>
    <property type="molecule type" value="Genomic_DNA"/>
</dbReference>
<evidence type="ECO:0000259" key="2">
    <source>
        <dbReference type="Pfam" id="PF00685"/>
    </source>
</evidence>
<accession>A0A9P0IC92</accession>
<dbReference type="GO" id="GO:0006044">
    <property type="term" value="P:N-acetylglucosamine metabolic process"/>
    <property type="evidence" value="ECO:0007669"/>
    <property type="project" value="TreeGrafter"/>
</dbReference>
<name>A0A9P0IC92_SPOLI</name>